<comment type="caution">
    <text evidence="7">The sequence shown here is derived from an EMBL/GenBank/DDBJ whole genome shotgun (WGS) entry which is preliminary data.</text>
</comment>
<sequence length="320" mass="34895">MTLDTPQLDLEGKDAGLSQQVGGGGKASDTSAPEYGGLKSSLGGDGWTKLGMIRVAAIALFTLPMVFSQVVVLKVAPKKWWPLVGFWHRSICRIIGVDIREYGERKQEGPVLFVANHLSWLDIVILGGRLKGASFVAKSEVASWGALGALSKLHKTVFVNRERRTDSAKQRDALVDRIREGDSLILFPEGSNTDGMRIAPFKSALFSVAERANEASDHKLQVQPVTLAFTELNGIPLVRAQKSGVSWLGDVELMAHLRHVLGHGRIVATVEYHAPISADELGCRKAMASHCETTVRAGLERALRHDMTFGPRKPFIAIEE</sequence>
<dbReference type="PANTHER" id="PTHR10434">
    <property type="entry name" value="1-ACYL-SN-GLYCEROL-3-PHOSPHATE ACYLTRANSFERASE"/>
    <property type="match status" value="1"/>
</dbReference>
<keyword evidence="2" id="KW-0444">Lipid biosynthesis</keyword>
<dbReference type="PANTHER" id="PTHR10434:SF64">
    <property type="entry name" value="1-ACYL-SN-GLYCEROL-3-PHOSPHATE ACYLTRANSFERASE-RELATED"/>
    <property type="match status" value="1"/>
</dbReference>
<evidence type="ECO:0000259" key="6">
    <source>
        <dbReference type="SMART" id="SM00563"/>
    </source>
</evidence>
<accession>A0A919ANB8</accession>
<evidence type="ECO:0000313" key="7">
    <source>
        <dbReference type="EMBL" id="GHF16253.1"/>
    </source>
</evidence>
<dbReference type="CDD" id="cd07989">
    <property type="entry name" value="LPLAT_AGPAT-like"/>
    <property type="match status" value="1"/>
</dbReference>
<dbReference type="AlphaFoldDB" id="A0A919ANB8"/>
<dbReference type="GO" id="GO:0006654">
    <property type="term" value="P:phosphatidic acid biosynthetic process"/>
    <property type="evidence" value="ECO:0007669"/>
    <property type="project" value="TreeGrafter"/>
</dbReference>
<dbReference type="InterPro" id="IPR002123">
    <property type="entry name" value="Plipid/glycerol_acylTrfase"/>
</dbReference>
<dbReference type="GO" id="GO:0003841">
    <property type="term" value="F:1-acylglycerol-3-phosphate O-acyltransferase activity"/>
    <property type="evidence" value="ECO:0007669"/>
    <property type="project" value="TreeGrafter"/>
</dbReference>
<keyword evidence="3" id="KW-0808">Transferase</keyword>
<keyword evidence="4" id="KW-0443">Lipid metabolism</keyword>
<evidence type="ECO:0000256" key="2">
    <source>
        <dbReference type="ARBA" id="ARBA00022516"/>
    </source>
</evidence>
<organism evidence="7 8">
    <name type="scientific">Kordiimonas sediminis</name>
    <dbReference type="NCBI Taxonomy" id="1735581"/>
    <lineage>
        <taxon>Bacteria</taxon>
        <taxon>Pseudomonadati</taxon>
        <taxon>Pseudomonadota</taxon>
        <taxon>Alphaproteobacteria</taxon>
        <taxon>Kordiimonadales</taxon>
        <taxon>Kordiimonadaceae</taxon>
        <taxon>Kordiimonas</taxon>
    </lineage>
</organism>
<evidence type="ECO:0000256" key="1">
    <source>
        <dbReference type="ARBA" id="ARBA00005189"/>
    </source>
</evidence>
<reference evidence="7" key="1">
    <citation type="journal article" date="2014" name="Int. J. Syst. Evol. Microbiol.">
        <title>Complete genome sequence of Corynebacterium casei LMG S-19264T (=DSM 44701T), isolated from a smear-ripened cheese.</title>
        <authorList>
            <consortium name="US DOE Joint Genome Institute (JGI-PGF)"/>
            <person name="Walter F."/>
            <person name="Albersmeier A."/>
            <person name="Kalinowski J."/>
            <person name="Ruckert C."/>
        </authorList>
    </citation>
    <scope>NUCLEOTIDE SEQUENCE</scope>
    <source>
        <strain evidence="7">KCTC 42590</strain>
    </source>
</reference>
<keyword evidence="8" id="KW-1185">Reference proteome</keyword>
<keyword evidence="5 7" id="KW-0012">Acyltransferase</keyword>
<reference evidence="7" key="2">
    <citation type="submission" date="2020-09" db="EMBL/GenBank/DDBJ databases">
        <authorList>
            <person name="Sun Q."/>
            <person name="Kim S."/>
        </authorList>
    </citation>
    <scope>NUCLEOTIDE SEQUENCE</scope>
    <source>
        <strain evidence="7">KCTC 42590</strain>
    </source>
</reference>
<dbReference type="EMBL" id="BNCI01000001">
    <property type="protein sequence ID" value="GHF16253.1"/>
    <property type="molecule type" value="Genomic_DNA"/>
</dbReference>
<evidence type="ECO:0000313" key="8">
    <source>
        <dbReference type="Proteomes" id="UP000630923"/>
    </source>
</evidence>
<name>A0A919ANB8_9PROT</name>
<feature type="domain" description="Phospholipid/glycerol acyltransferase" evidence="6">
    <location>
        <begin position="111"/>
        <end position="230"/>
    </location>
</feature>
<dbReference type="Proteomes" id="UP000630923">
    <property type="component" value="Unassembled WGS sequence"/>
</dbReference>
<dbReference type="RefSeq" id="WP_191250270.1">
    <property type="nucleotide sequence ID" value="NZ_BNCI01000001.1"/>
</dbReference>
<evidence type="ECO:0000256" key="4">
    <source>
        <dbReference type="ARBA" id="ARBA00023098"/>
    </source>
</evidence>
<evidence type="ECO:0000256" key="5">
    <source>
        <dbReference type="ARBA" id="ARBA00023315"/>
    </source>
</evidence>
<gene>
    <name evidence="7" type="ORF">GCM10017044_08170</name>
</gene>
<proteinExistence type="predicted"/>
<evidence type="ECO:0000256" key="3">
    <source>
        <dbReference type="ARBA" id="ARBA00022679"/>
    </source>
</evidence>
<comment type="pathway">
    <text evidence="1">Lipid metabolism.</text>
</comment>
<dbReference type="Pfam" id="PF01553">
    <property type="entry name" value="Acyltransferase"/>
    <property type="match status" value="1"/>
</dbReference>
<dbReference type="SUPFAM" id="SSF69593">
    <property type="entry name" value="Glycerol-3-phosphate (1)-acyltransferase"/>
    <property type="match status" value="1"/>
</dbReference>
<dbReference type="SMART" id="SM00563">
    <property type="entry name" value="PlsC"/>
    <property type="match status" value="1"/>
</dbReference>
<protein>
    <submittedName>
        <fullName evidence="7">1-acyl-sn-glycerol-3-phosphate acyltransferase</fullName>
    </submittedName>
</protein>